<dbReference type="Proteomes" id="UP001221686">
    <property type="component" value="Unassembled WGS sequence"/>
</dbReference>
<dbReference type="EMBL" id="JAQNDL010000005">
    <property type="protein sequence ID" value="MDC0723524.1"/>
    <property type="molecule type" value="Genomic_DNA"/>
</dbReference>
<sequence length="103" mass="11502">MSVNLEFVARVGKWPRQRKDEVLAALAAWAYQDEGFDKLDVVVDIRGGSARDPVVRMEAYTTGPVIISRFGVWSAETEERLRGRIAAAGGEDVSLRFTFPDEE</sequence>
<gene>
    <name evidence="1" type="ORF">POL25_41970</name>
</gene>
<keyword evidence="2" id="KW-1185">Reference proteome</keyword>
<organism evidence="1 2">
    <name type="scientific">Nannocystis bainbridge</name>
    <dbReference type="NCBI Taxonomy" id="2995303"/>
    <lineage>
        <taxon>Bacteria</taxon>
        <taxon>Pseudomonadati</taxon>
        <taxon>Myxococcota</taxon>
        <taxon>Polyangia</taxon>
        <taxon>Nannocystales</taxon>
        <taxon>Nannocystaceae</taxon>
        <taxon>Nannocystis</taxon>
    </lineage>
</organism>
<name>A0ABT5ECC4_9BACT</name>
<evidence type="ECO:0000313" key="1">
    <source>
        <dbReference type="EMBL" id="MDC0723524.1"/>
    </source>
</evidence>
<accession>A0ABT5ECC4</accession>
<proteinExistence type="predicted"/>
<reference evidence="1 2" key="1">
    <citation type="submission" date="2022-11" db="EMBL/GenBank/DDBJ databases">
        <title>Minimal conservation of predation-associated metabolite biosynthetic gene clusters underscores biosynthetic potential of Myxococcota including descriptions for ten novel species: Archangium lansinium sp. nov., Myxococcus landrumus sp. nov., Nannocystis bai.</title>
        <authorList>
            <person name="Ahearne A."/>
            <person name="Stevens C."/>
            <person name="Dowd S."/>
        </authorList>
    </citation>
    <scope>NUCLEOTIDE SEQUENCE [LARGE SCALE GENOMIC DNA]</scope>
    <source>
        <strain evidence="1 2">BB15-2</strain>
    </source>
</reference>
<protein>
    <submittedName>
        <fullName evidence="1">Uncharacterized protein</fullName>
    </submittedName>
</protein>
<evidence type="ECO:0000313" key="2">
    <source>
        <dbReference type="Proteomes" id="UP001221686"/>
    </source>
</evidence>
<dbReference type="RefSeq" id="WP_272092067.1">
    <property type="nucleotide sequence ID" value="NZ_JAQNDL010000005.1"/>
</dbReference>
<comment type="caution">
    <text evidence="1">The sequence shown here is derived from an EMBL/GenBank/DDBJ whole genome shotgun (WGS) entry which is preliminary data.</text>
</comment>